<evidence type="ECO:0000256" key="2">
    <source>
        <dbReference type="ARBA" id="ARBA00022723"/>
    </source>
</evidence>
<comment type="similarity">
    <text evidence="1">Belongs to the AHA1 family.</text>
</comment>
<feature type="compositionally biased region" description="Low complexity" evidence="6">
    <location>
        <begin position="114"/>
        <end position="135"/>
    </location>
</feature>
<dbReference type="PROSITE" id="PS01360">
    <property type="entry name" value="ZF_MYND_1"/>
    <property type="match status" value="1"/>
</dbReference>
<dbReference type="SUPFAM" id="SSF103111">
    <property type="entry name" value="Activator of Hsp90 ATPase, Aha1"/>
    <property type="match status" value="1"/>
</dbReference>
<gene>
    <name evidence="8" type="ORF">DYB31_012212</name>
</gene>
<dbReference type="PROSITE" id="PS50865">
    <property type="entry name" value="ZF_MYND_2"/>
    <property type="match status" value="1"/>
</dbReference>
<proteinExistence type="inferred from homology"/>
<evidence type="ECO:0000259" key="7">
    <source>
        <dbReference type="PROSITE" id="PS50865"/>
    </source>
</evidence>
<evidence type="ECO:0000313" key="9">
    <source>
        <dbReference type="Proteomes" id="UP000266196"/>
    </source>
</evidence>
<keyword evidence="4" id="KW-0862">Zinc</keyword>
<dbReference type="AlphaFoldDB" id="A0A397EJR6"/>
<dbReference type="VEuPathDB" id="FungiDB:H257_08433"/>
<accession>A0A397EJR6</accession>
<dbReference type="GO" id="GO:0006457">
    <property type="term" value="P:protein folding"/>
    <property type="evidence" value="ECO:0007669"/>
    <property type="project" value="TreeGrafter"/>
</dbReference>
<evidence type="ECO:0000313" key="8">
    <source>
        <dbReference type="EMBL" id="RHY82177.1"/>
    </source>
</evidence>
<evidence type="ECO:0000256" key="4">
    <source>
        <dbReference type="ARBA" id="ARBA00022833"/>
    </source>
</evidence>
<dbReference type="Gene3D" id="3.15.10.20">
    <property type="entry name" value="Activator of Hsp90 ATPase Aha1, N-terminal domain"/>
    <property type="match status" value="1"/>
</dbReference>
<dbReference type="EMBL" id="QUTE01022436">
    <property type="protein sequence ID" value="RHY82177.1"/>
    <property type="molecule type" value="Genomic_DNA"/>
</dbReference>
<dbReference type="Pfam" id="PF01753">
    <property type="entry name" value="zf-MYND"/>
    <property type="match status" value="1"/>
</dbReference>
<dbReference type="GO" id="GO:0005829">
    <property type="term" value="C:cytosol"/>
    <property type="evidence" value="ECO:0007669"/>
    <property type="project" value="TreeGrafter"/>
</dbReference>
<evidence type="ECO:0000256" key="6">
    <source>
        <dbReference type="SAM" id="MobiDB-lite"/>
    </source>
</evidence>
<feature type="compositionally biased region" description="Basic and acidic residues" evidence="6">
    <location>
        <begin position="96"/>
        <end position="106"/>
    </location>
</feature>
<dbReference type="SUPFAM" id="SSF144232">
    <property type="entry name" value="HIT/MYND zinc finger-like"/>
    <property type="match status" value="1"/>
</dbReference>
<dbReference type="GO" id="GO:0001671">
    <property type="term" value="F:ATPase activator activity"/>
    <property type="evidence" value="ECO:0007669"/>
    <property type="project" value="InterPro"/>
</dbReference>
<dbReference type="InterPro" id="IPR002893">
    <property type="entry name" value="Znf_MYND"/>
</dbReference>
<dbReference type="GO" id="GO:0051087">
    <property type="term" value="F:protein-folding chaperone binding"/>
    <property type="evidence" value="ECO:0007669"/>
    <property type="project" value="InterPro"/>
</dbReference>
<evidence type="ECO:0000256" key="5">
    <source>
        <dbReference type="PROSITE-ProRule" id="PRU00134"/>
    </source>
</evidence>
<dbReference type="PANTHER" id="PTHR13009:SF22">
    <property type="entry name" value="LD43819P"/>
    <property type="match status" value="1"/>
</dbReference>
<dbReference type="Pfam" id="PF09229">
    <property type="entry name" value="Aha1_N"/>
    <property type="match status" value="1"/>
</dbReference>
<evidence type="ECO:0000256" key="1">
    <source>
        <dbReference type="ARBA" id="ARBA00006817"/>
    </source>
</evidence>
<dbReference type="GO" id="GO:0008270">
    <property type="term" value="F:zinc ion binding"/>
    <property type="evidence" value="ECO:0007669"/>
    <property type="project" value="UniProtKB-KW"/>
</dbReference>
<feature type="domain" description="MYND-type" evidence="7">
    <location>
        <begin position="55"/>
        <end position="92"/>
    </location>
</feature>
<keyword evidence="2" id="KW-0479">Metal-binding</keyword>
<dbReference type="Gene3D" id="6.10.140.2220">
    <property type="match status" value="1"/>
</dbReference>
<dbReference type="InterPro" id="IPR015310">
    <property type="entry name" value="AHSA1-like_N"/>
</dbReference>
<protein>
    <recommendedName>
        <fullName evidence="7">MYND-type domain-containing protein</fullName>
    </recommendedName>
</protein>
<name>A0A397EJR6_APHAT</name>
<evidence type="ECO:0000256" key="3">
    <source>
        <dbReference type="ARBA" id="ARBA00022771"/>
    </source>
</evidence>
<dbReference type="Proteomes" id="UP000266196">
    <property type="component" value="Unassembled WGS sequence"/>
</dbReference>
<sequence>MNRGEGVNDIFLQMSKSADANDYSRFKDIVDSDEEKDAAASTSKKAANTAVSSPCRNCSKADAKLKCSICKKATYCNRQCQTGDWTYHRRICKKPEDKAKADDAARSKPRTVEGAAAAASGSSSSTSSRATTKATKPVRRDVVKEDEDLENARGYKNGMPYFHREQSEHEKSLIGDIAPKKIEVEPTLAAAPSATHDGSAWNTAGTFEQRDFTTWATDRLKALLGNVEVTARSFAIRGGNVKDVKGDASVCVVRGKKRFLFDFEFNIEWTVVGKDGYNGKLLCHDISNDGDYEIAVQYKKKPSDALESKELAAAVNGQAEGFRHAVLARIATFVTEYQAL</sequence>
<dbReference type="InterPro" id="IPR036338">
    <property type="entry name" value="Aha1"/>
</dbReference>
<dbReference type="SMART" id="SM01000">
    <property type="entry name" value="Aha1_N"/>
    <property type="match status" value="1"/>
</dbReference>
<organism evidence="8 9">
    <name type="scientific">Aphanomyces astaci</name>
    <name type="common">Crayfish plague agent</name>
    <dbReference type="NCBI Taxonomy" id="112090"/>
    <lineage>
        <taxon>Eukaryota</taxon>
        <taxon>Sar</taxon>
        <taxon>Stramenopiles</taxon>
        <taxon>Oomycota</taxon>
        <taxon>Saprolegniomycetes</taxon>
        <taxon>Saprolegniales</taxon>
        <taxon>Verrucalvaceae</taxon>
        <taxon>Aphanomyces</taxon>
    </lineage>
</organism>
<keyword evidence="3 5" id="KW-0863">Zinc-finger</keyword>
<dbReference type="PANTHER" id="PTHR13009">
    <property type="entry name" value="HEAT SHOCK PROTEIN 90 HSP90 CO-CHAPERONE AHA-1"/>
    <property type="match status" value="1"/>
</dbReference>
<feature type="region of interest" description="Disordered" evidence="6">
    <location>
        <begin position="96"/>
        <end position="149"/>
    </location>
</feature>
<reference evidence="8 9" key="1">
    <citation type="submission" date="2018-08" db="EMBL/GenBank/DDBJ databases">
        <title>Aphanomyces genome sequencing and annotation.</title>
        <authorList>
            <person name="Minardi D."/>
            <person name="Oidtmann B."/>
            <person name="Van Der Giezen M."/>
            <person name="Studholme D.J."/>
        </authorList>
    </citation>
    <scope>NUCLEOTIDE SEQUENCE [LARGE SCALE GENOMIC DNA]</scope>
    <source>
        <strain evidence="8 9">197901</strain>
    </source>
</reference>
<comment type="caution">
    <text evidence="8">The sequence shown here is derived from an EMBL/GenBank/DDBJ whole genome shotgun (WGS) entry which is preliminary data.</text>
</comment>